<feature type="transmembrane region" description="Helical" evidence="1">
    <location>
        <begin position="17"/>
        <end position="42"/>
    </location>
</feature>
<proteinExistence type="predicted"/>
<evidence type="ECO:0000313" key="3">
    <source>
        <dbReference type="Proteomes" id="UP000011747"/>
    </source>
</evidence>
<evidence type="ECO:0000256" key="1">
    <source>
        <dbReference type="SAM" id="Phobius"/>
    </source>
</evidence>
<sequence length="123" mass="13836">MAYIRIFSILFSPVGCFLVHIAVLFISMLLFFVLFFGIGFILNMLLRMTWIMSILYPLVVLIIVDGISTLSYITHTREAFTTLGERLVGLKPADMLILLSGLAGAVLSGIVIKELRKKGYRMF</sequence>
<feature type="transmembrane region" description="Helical" evidence="1">
    <location>
        <begin position="93"/>
        <end position="112"/>
    </location>
</feature>
<keyword evidence="1" id="KW-1133">Transmembrane helix</keyword>
<accession>G9QJU4</accession>
<name>G9QJU4_9BACI</name>
<dbReference type="PATRIC" id="fig|665952.3.peg.1268"/>
<dbReference type="AlphaFoldDB" id="G9QJU4"/>
<evidence type="ECO:0000313" key="2">
    <source>
        <dbReference type="EMBL" id="EHL78583.1"/>
    </source>
</evidence>
<keyword evidence="3" id="KW-1185">Reference proteome</keyword>
<keyword evidence="1" id="KW-0472">Membrane</keyword>
<gene>
    <name evidence="2" type="ORF">HMPREF1015_01977</name>
</gene>
<organism evidence="2 3">
    <name type="scientific">Bacillus smithii 7_3_47FAA</name>
    <dbReference type="NCBI Taxonomy" id="665952"/>
    <lineage>
        <taxon>Bacteria</taxon>
        <taxon>Bacillati</taxon>
        <taxon>Bacillota</taxon>
        <taxon>Bacilli</taxon>
        <taxon>Bacillales</taxon>
        <taxon>Bacillaceae</taxon>
        <taxon>Bacillus</taxon>
    </lineage>
</organism>
<dbReference type="HOGENOM" id="CLU_174845_0_0_9"/>
<dbReference type="Pfam" id="PF14068">
    <property type="entry name" value="YuiB"/>
    <property type="match status" value="1"/>
</dbReference>
<reference evidence="2 3" key="1">
    <citation type="submission" date="2011-09" db="EMBL/GenBank/DDBJ databases">
        <title>The Genome Sequence of Bacillus smithii 7_3_47FAA.</title>
        <authorList>
            <consortium name="The Broad Institute Genome Sequencing Platform"/>
            <person name="Earl A."/>
            <person name="Ward D."/>
            <person name="Feldgarden M."/>
            <person name="Gevers D."/>
            <person name="Daigneault M."/>
            <person name="Strauss J."/>
            <person name="Allen-Vercoe E."/>
            <person name="Young S.K."/>
            <person name="Zeng Q."/>
            <person name="Gargeya S."/>
            <person name="Fitzgerald M."/>
            <person name="Haas B."/>
            <person name="Abouelleil A."/>
            <person name="Alvarado L."/>
            <person name="Arachchi H.M."/>
            <person name="Berlin A."/>
            <person name="Brown A."/>
            <person name="Chapman S.B."/>
            <person name="Chen Z."/>
            <person name="Dunbar C."/>
            <person name="Freedman E."/>
            <person name="Gearin G."/>
            <person name="Goldberg J."/>
            <person name="Griggs A."/>
            <person name="Gujja S."/>
            <person name="Heiman D."/>
            <person name="Howarth C."/>
            <person name="Larson L."/>
            <person name="Lui A."/>
            <person name="MacDonald P.J.P."/>
            <person name="Montmayeur A."/>
            <person name="Murphy C."/>
            <person name="Neiman D."/>
            <person name="Pearson M."/>
            <person name="Priest M."/>
            <person name="Roberts A."/>
            <person name="Saif S."/>
            <person name="Shea T."/>
            <person name="Shenoy N."/>
            <person name="Sisk P."/>
            <person name="Stolte C."/>
            <person name="Sykes S."/>
            <person name="Wortman J."/>
            <person name="Nusbaum C."/>
            <person name="Birren B."/>
        </authorList>
    </citation>
    <scope>NUCLEOTIDE SEQUENCE [LARGE SCALE GENOMIC DNA]</scope>
    <source>
        <strain evidence="2 3">7_3_47FAA</strain>
    </source>
</reference>
<protein>
    <submittedName>
        <fullName evidence="2">Uncharacterized protein</fullName>
    </submittedName>
</protein>
<dbReference type="EMBL" id="ACWF01000064">
    <property type="protein sequence ID" value="EHL78583.1"/>
    <property type="molecule type" value="Genomic_DNA"/>
</dbReference>
<dbReference type="Proteomes" id="UP000011747">
    <property type="component" value="Unassembled WGS sequence"/>
</dbReference>
<comment type="caution">
    <text evidence="2">The sequence shown here is derived from an EMBL/GenBank/DDBJ whole genome shotgun (WGS) entry which is preliminary data.</text>
</comment>
<feature type="transmembrane region" description="Helical" evidence="1">
    <location>
        <begin position="54"/>
        <end position="73"/>
    </location>
</feature>
<dbReference type="InterPro" id="IPR025917">
    <property type="entry name" value="YuiB"/>
</dbReference>
<keyword evidence="1" id="KW-0812">Transmembrane</keyword>